<accession>A0AAV4NCX5</accession>
<keyword evidence="1" id="KW-0812">Transmembrane</keyword>
<evidence type="ECO:0000313" key="2">
    <source>
        <dbReference type="EMBL" id="GIX82343.1"/>
    </source>
</evidence>
<evidence type="ECO:0000313" key="3">
    <source>
        <dbReference type="Proteomes" id="UP001054945"/>
    </source>
</evidence>
<organism evidence="2 3">
    <name type="scientific">Caerostris extrusa</name>
    <name type="common">Bark spider</name>
    <name type="synonym">Caerostris bankana</name>
    <dbReference type="NCBI Taxonomy" id="172846"/>
    <lineage>
        <taxon>Eukaryota</taxon>
        <taxon>Metazoa</taxon>
        <taxon>Ecdysozoa</taxon>
        <taxon>Arthropoda</taxon>
        <taxon>Chelicerata</taxon>
        <taxon>Arachnida</taxon>
        <taxon>Araneae</taxon>
        <taxon>Araneomorphae</taxon>
        <taxon>Entelegynae</taxon>
        <taxon>Araneoidea</taxon>
        <taxon>Araneidae</taxon>
        <taxon>Caerostris</taxon>
    </lineage>
</organism>
<reference evidence="2 3" key="1">
    <citation type="submission" date="2021-06" db="EMBL/GenBank/DDBJ databases">
        <title>Caerostris extrusa draft genome.</title>
        <authorList>
            <person name="Kono N."/>
            <person name="Arakawa K."/>
        </authorList>
    </citation>
    <scope>NUCLEOTIDE SEQUENCE [LARGE SCALE GENOMIC DNA]</scope>
</reference>
<evidence type="ECO:0000256" key="1">
    <source>
        <dbReference type="SAM" id="Phobius"/>
    </source>
</evidence>
<protein>
    <submittedName>
        <fullName evidence="2">Uncharacterized protein</fullName>
    </submittedName>
</protein>
<keyword evidence="3" id="KW-1185">Reference proteome</keyword>
<comment type="caution">
    <text evidence="2">The sequence shown here is derived from an EMBL/GenBank/DDBJ whole genome shotgun (WGS) entry which is preliminary data.</text>
</comment>
<keyword evidence="1" id="KW-0472">Membrane</keyword>
<name>A0AAV4NCX5_CAEEX</name>
<sequence length="203" mass="23477">MDGGGGGARDRKVLRRLMQKYDEVIIAGGTRRLRKGICDVDGWWWSLGLDKRVLFNVFVRKVYFIIFYVVNSYVYVTLNSGMNKRRLRKGQQRREKLRGKAAASALGHRGSNDQKLTSSLRRLDSGSQLITQRVWSAESSGLIIEKCMLHSRSISFCKRIKYFWRGCIIGPEHNSLVSWIYDESLEYRAIFVVWGYRACNIVL</sequence>
<dbReference type="EMBL" id="BPLR01020772">
    <property type="protein sequence ID" value="GIX82343.1"/>
    <property type="molecule type" value="Genomic_DNA"/>
</dbReference>
<dbReference type="AlphaFoldDB" id="A0AAV4NCX5"/>
<proteinExistence type="predicted"/>
<feature type="transmembrane region" description="Helical" evidence="1">
    <location>
        <begin position="53"/>
        <end position="78"/>
    </location>
</feature>
<dbReference type="Proteomes" id="UP001054945">
    <property type="component" value="Unassembled WGS sequence"/>
</dbReference>
<gene>
    <name evidence="2" type="ORF">CEXT_393161</name>
</gene>
<keyword evidence="1" id="KW-1133">Transmembrane helix</keyword>